<feature type="non-terminal residue" evidence="4">
    <location>
        <position position="309"/>
    </location>
</feature>
<dbReference type="AlphaFoldDB" id="A0AA36GGT8"/>
<keyword evidence="3" id="KW-0732">Signal</keyword>
<evidence type="ECO:0000256" key="2">
    <source>
        <dbReference type="SAM" id="Phobius"/>
    </source>
</evidence>
<gene>
    <name evidence="4" type="ORF">MSPICULIGERA_LOCUS22706</name>
</gene>
<evidence type="ECO:0000256" key="1">
    <source>
        <dbReference type="SAM" id="MobiDB-lite"/>
    </source>
</evidence>
<proteinExistence type="predicted"/>
<feature type="transmembrane region" description="Helical" evidence="2">
    <location>
        <begin position="255"/>
        <end position="273"/>
    </location>
</feature>
<keyword evidence="2" id="KW-1133">Transmembrane helix</keyword>
<accession>A0AA36GGT8</accession>
<organism evidence="4 5">
    <name type="scientific">Mesorhabditis spiculigera</name>
    <dbReference type="NCBI Taxonomy" id="96644"/>
    <lineage>
        <taxon>Eukaryota</taxon>
        <taxon>Metazoa</taxon>
        <taxon>Ecdysozoa</taxon>
        <taxon>Nematoda</taxon>
        <taxon>Chromadorea</taxon>
        <taxon>Rhabditida</taxon>
        <taxon>Rhabditina</taxon>
        <taxon>Rhabditomorpha</taxon>
        <taxon>Rhabditoidea</taxon>
        <taxon>Rhabditidae</taxon>
        <taxon>Mesorhabditinae</taxon>
        <taxon>Mesorhabditis</taxon>
    </lineage>
</organism>
<keyword evidence="2" id="KW-0812">Transmembrane</keyword>
<keyword evidence="2" id="KW-0472">Membrane</keyword>
<evidence type="ECO:0000313" key="4">
    <source>
        <dbReference type="EMBL" id="CAJ0584661.1"/>
    </source>
</evidence>
<feature type="compositionally biased region" description="Basic and acidic residues" evidence="1">
    <location>
        <begin position="298"/>
        <end position="309"/>
    </location>
</feature>
<evidence type="ECO:0000256" key="3">
    <source>
        <dbReference type="SAM" id="SignalP"/>
    </source>
</evidence>
<dbReference type="EMBL" id="CATQJA010002699">
    <property type="protein sequence ID" value="CAJ0584661.1"/>
    <property type="molecule type" value="Genomic_DNA"/>
</dbReference>
<evidence type="ECO:0000313" key="5">
    <source>
        <dbReference type="Proteomes" id="UP001177023"/>
    </source>
</evidence>
<feature type="region of interest" description="Disordered" evidence="1">
    <location>
        <begin position="279"/>
        <end position="309"/>
    </location>
</feature>
<feature type="chain" id="PRO_5041375258" evidence="3">
    <location>
        <begin position="17"/>
        <end position="309"/>
    </location>
</feature>
<sequence>MLKLGLIFVLLVSAQAAEEECVERPFACYTYEWLTAKGLPHDRPAAFEKKCTPCPLAPCTNPETFAAKGVFWPKVICNPTGFFCVEFPTEGNVALPNCTKPIALEGKKKYALLPFNFCHREMLAKGTCPVELLSREPYRQDAVKIAPGFFVQCDAGFMVPSEGSVPAELKKISNAVPVKCVNACVYKEKGTAADYAECQLLDVVDRQNETDIKVVLKYGKRQLREAEPPECISRPFFCYAYEWLAEKQLPHDAPASGVLLLVLGIAALVWVVYSRRRGASKQERVKPLSESAYGPEVDSSRVEESGARV</sequence>
<name>A0AA36GGT8_9BILA</name>
<dbReference type="Proteomes" id="UP001177023">
    <property type="component" value="Unassembled WGS sequence"/>
</dbReference>
<reference evidence="4" key="1">
    <citation type="submission" date="2023-06" db="EMBL/GenBank/DDBJ databases">
        <authorList>
            <person name="Delattre M."/>
        </authorList>
    </citation>
    <scope>NUCLEOTIDE SEQUENCE</scope>
    <source>
        <strain evidence="4">AF72</strain>
    </source>
</reference>
<protein>
    <submittedName>
        <fullName evidence="4">Uncharacterized protein</fullName>
    </submittedName>
</protein>
<feature type="signal peptide" evidence="3">
    <location>
        <begin position="1"/>
        <end position="16"/>
    </location>
</feature>
<keyword evidence="5" id="KW-1185">Reference proteome</keyword>
<comment type="caution">
    <text evidence="4">The sequence shown here is derived from an EMBL/GenBank/DDBJ whole genome shotgun (WGS) entry which is preliminary data.</text>
</comment>